<dbReference type="Pfam" id="PF14378">
    <property type="entry name" value="PAP2_3"/>
    <property type="match status" value="1"/>
</dbReference>
<dbReference type="AlphaFoldDB" id="A0A7W2FQ96"/>
<protein>
    <submittedName>
        <fullName evidence="3">Phosphatase PAP2 family protein</fullName>
    </submittedName>
</protein>
<feature type="transmembrane region" description="Helical" evidence="1">
    <location>
        <begin position="276"/>
        <end position="293"/>
    </location>
</feature>
<keyword evidence="1" id="KW-1133">Transmembrane helix</keyword>
<gene>
    <name evidence="3" type="ORF">H2O73_08100</name>
</gene>
<feature type="transmembrane region" description="Helical" evidence="1">
    <location>
        <begin position="69"/>
        <end position="90"/>
    </location>
</feature>
<comment type="caution">
    <text evidence="3">The sequence shown here is derived from an EMBL/GenBank/DDBJ whole genome shotgun (WGS) entry which is preliminary data.</text>
</comment>
<organism evidence="3 4">
    <name type="scientific">Vibrio marinisediminis</name>
    <dbReference type="NCBI Taxonomy" id="2758441"/>
    <lineage>
        <taxon>Bacteria</taxon>
        <taxon>Pseudomonadati</taxon>
        <taxon>Pseudomonadota</taxon>
        <taxon>Gammaproteobacteria</taxon>
        <taxon>Vibrionales</taxon>
        <taxon>Vibrionaceae</taxon>
        <taxon>Vibrio</taxon>
    </lineage>
</organism>
<dbReference type="Proteomes" id="UP000571701">
    <property type="component" value="Unassembled WGS sequence"/>
</dbReference>
<reference evidence="3 4" key="1">
    <citation type="submission" date="2020-07" db="EMBL/GenBank/DDBJ databases">
        <title>Vibrio marinisediminis sp. nov., isolated from marine sediment.</title>
        <authorList>
            <person name="Ji X."/>
        </authorList>
    </citation>
    <scope>NUCLEOTIDE SEQUENCE [LARGE SCALE GENOMIC DNA]</scope>
    <source>
        <strain evidence="3 4">404</strain>
    </source>
</reference>
<evidence type="ECO:0000256" key="1">
    <source>
        <dbReference type="SAM" id="Phobius"/>
    </source>
</evidence>
<evidence type="ECO:0000313" key="4">
    <source>
        <dbReference type="Proteomes" id="UP000571701"/>
    </source>
</evidence>
<keyword evidence="1" id="KW-0812">Transmembrane</keyword>
<feature type="transmembrane region" description="Helical" evidence="1">
    <location>
        <begin position="28"/>
        <end position="48"/>
    </location>
</feature>
<keyword evidence="1" id="KW-0472">Membrane</keyword>
<sequence>MTCLIVTLYAKSYGYNAKLSLFAYVNTMQYVVVLTIVLAATVYYFVLIKNRERRPLLCYWNKIKQIYHCRAKIIAAFVLLTALSLFLSSFTTAKAMIPLVKPFQFDLLFYEIDEWLFVGQAPWKIVHSWFDKPFFTLFTNICYNMWFFLKWIILCYFLLAPQSKLRRRFLISWILCWSILGMVLATMLSSAGPAFVARVDIGNQHYDQLMLLLQQQHDWLNSHGYSGVWALNTQDLLWESYRSNKGMLGSGISAMPSLHVSMAMLMALSMHAVNRYLGYAFYVYGLFILVGSVSLAWHYFIDGLVSVVLTIMIWKLSKIITDKTWQPNEIVQSNVK</sequence>
<accession>A0A7W2FQ96</accession>
<feature type="transmembrane region" description="Helical" evidence="1">
    <location>
        <begin position="134"/>
        <end position="158"/>
    </location>
</feature>
<feature type="domain" description="Inositolphosphotransferase Aur1/Ipt1" evidence="2">
    <location>
        <begin position="111"/>
        <end position="315"/>
    </location>
</feature>
<proteinExistence type="predicted"/>
<name>A0A7W2FQ96_9VIBR</name>
<evidence type="ECO:0000259" key="2">
    <source>
        <dbReference type="Pfam" id="PF14378"/>
    </source>
</evidence>
<feature type="transmembrane region" description="Helical" evidence="1">
    <location>
        <begin position="170"/>
        <end position="188"/>
    </location>
</feature>
<feature type="transmembrane region" description="Helical" evidence="1">
    <location>
        <begin position="247"/>
        <end position="269"/>
    </location>
</feature>
<dbReference type="EMBL" id="JACFYF010000003">
    <property type="protein sequence ID" value="MBA5762299.1"/>
    <property type="molecule type" value="Genomic_DNA"/>
</dbReference>
<keyword evidence="4" id="KW-1185">Reference proteome</keyword>
<dbReference type="InterPro" id="IPR026841">
    <property type="entry name" value="Aur1/Ipt1"/>
</dbReference>
<evidence type="ECO:0000313" key="3">
    <source>
        <dbReference type="EMBL" id="MBA5762299.1"/>
    </source>
</evidence>
<dbReference type="GO" id="GO:0016020">
    <property type="term" value="C:membrane"/>
    <property type="evidence" value="ECO:0007669"/>
    <property type="project" value="UniProtKB-SubCell"/>
</dbReference>